<evidence type="ECO:0000313" key="7">
    <source>
        <dbReference type="Proteomes" id="UP000095300"/>
    </source>
</evidence>
<gene>
    <name evidence="6" type="primary">106088584</name>
</gene>
<comment type="similarity">
    <text evidence="1 4">Belongs to the serpin family.</text>
</comment>
<dbReference type="SMART" id="SM00093">
    <property type="entry name" value="SERPIN"/>
    <property type="match status" value="1"/>
</dbReference>
<dbReference type="Proteomes" id="UP000095300">
    <property type="component" value="Unassembled WGS sequence"/>
</dbReference>
<dbReference type="PANTHER" id="PTHR11461:SF211">
    <property type="entry name" value="GH10112P-RELATED"/>
    <property type="match status" value="1"/>
</dbReference>
<evidence type="ECO:0000256" key="3">
    <source>
        <dbReference type="ARBA" id="ARBA00022900"/>
    </source>
</evidence>
<evidence type="ECO:0000256" key="4">
    <source>
        <dbReference type="RuleBase" id="RU000411"/>
    </source>
</evidence>
<evidence type="ECO:0000256" key="2">
    <source>
        <dbReference type="ARBA" id="ARBA00022690"/>
    </source>
</evidence>
<dbReference type="EnsemblMetazoa" id="SCAU009306-RA">
    <property type="protein sequence ID" value="SCAU009306-PA"/>
    <property type="gene ID" value="SCAU009306"/>
</dbReference>
<accession>A0A1I8PM14</accession>
<dbReference type="VEuPathDB" id="VectorBase:SCAU009306"/>
<reference evidence="6" key="1">
    <citation type="submission" date="2020-05" db="UniProtKB">
        <authorList>
            <consortium name="EnsemblMetazoa"/>
        </authorList>
    </citation>
    <scope>IDENTIFICATION</scope>
    <source>
        <strain evidence="6">USDA</strain>
    </source>
</reference>
<keyword evidence="3" id="KW-0722">Serine protease inhibitor</keyword>
<dbReference type="STRING" id="35570.A0A1I8PM14"/>
<dbReference type="InterPro" id="IPR042178">
    <property type="entry name" value="Serpin_sf_1"/>
</dbReference>
<sequence length="238" mass="26937">MNTWAKSETNGLEDLVKADDLSNNLPLVDLSTAHFKGNWKLPFAPKDNYVEEFYVNSHHSVNLTMMYRDGPAEICSNGNLDALGLRLHFNSSDLSMMFLLPNSRNNLPSLLENIKGYSLEYLVGRFIPYDHVHIYLPKFKTEFNIELSYVLKNMGMEKIFSNGDFSNTVNSSEPLAMGKVFHKAVVEVDEGGTVPEGLPERDYYSDTGYISFFAAHPFYYVIMNSDYVPLLQGTFVGV</sequence>
<dbReference type="AlphaFoldDB" id="A0A1I8PM14"/>
<dbReference type="Pfam" id="PF00079">
    <property type="entry name" value="Serpin"/>
    <property type="match status" value="1"/>
</dbReference>
<organism evidence="6 7">
    <name type="scientific">Stomoxys calcitrans</name>
    <name type="common">Stable fly</name>
    <name type="synonym">Conops calcitrans</name>
    <dbReference type="NCBI Taxonomy" id="35570"/>
    <lineage>
        <taxon>Eukaryota</taxon>
        <taxon>Metazoa</taxon>
        <taxon>Ecdysozoa</taxon>
        <taxon>Arthropoda</taxon>
        <taxon>Hexapoda</taxon>
        <taxon>Insecta</taxon>
        <taxon>Pterygota</taxon>
        <taxon>Neoptera</taxon>
        <taxon>Endopterygota</taxon>
        <taxon>Diptera</taxon>
        <taxon>Brachycera</taxon>
        <taxon>Muscomorpha</taxon>
        <taxon>Muscoidea</taxon>
        <taxon>Muscidae</taxon>
        <taxon>Stomoxys</taxon>
    </lineage>
</organism>
<dbReference type="PANTHER" id="PTHR11461">
    <property type="entry name" value="SERINE PROTEASE INHIBITOR, SERPIN"/>
    <property type="match status" value="1"/>
</dbReference>
<dbReference type="Gene3D" id="3.30.497.10">
    <property type="entry name" value="Antithrombin, subunit I, domain 2"/>
    <property type="match status" value="1"/>
</dbReference>
<evidence type="ECO:0000259" key="5">
    <source>
        <dbReference type="SMART" id="SM00093"/>
    </source>
</evidence>
<proteinExistence type="inferred from homology"/>
<name>A0A1I8PM14_STOCA</name>
<evidence type="ECO:0000256" key="1">
    <source>
        <dbReference type="ARBA" id="ARBA00009500"/>
    </source>
</evidence>
<dbReference type="SUPFAM" id="SSF56574">
    <property type="entry name" value="Serpins"/>
    <property type="match status" value="1"/>
</dbReference>
<dbReference type="GO" id="GO:0004867">
    <property type="term" value="F:serine-type endopeptidase inhibitor activity"/>
    <property type="evidence" value="ECO:0007669"/>
    <property type="project" value="UniProtKB-KW"/>
</dbReference>
<keyword evidence="2" id="KW-0646">Protease inhibitor</keyword>
<dbReference type="GO" id="GO:0005615">
    <property type="term" value="C:extracellular space"/>
    <property type="evidence" value="ECO:0007669"/>
    <property type="project" value="InterPro"/>
</dbReference>
<dbReference type="Gene3D" id="2.30.39.10">
    <property type="entry name" value="Alpha-1-antitrypsin, domain 1"/>
    <property type="match status" value="1"/>
</dbReference>
<dbReference type="InterPro" id="IPR036186">
    <property type="entry name" value="Serpin_sf"/>
</dbReference>
<dbReference type="InterPro" id="IPR000215">
    <property type="entry name" value="Serpin_fam"/>
</dbReference>
<dbReference type="InterPro" id="IPR023796">
    <property type="entry name" value="Serpin_dom"/>
</dbReference>
<protein>
    <recommendedName>
        <fullName evidence="5">Serpin domain-containing protein</fullName>
    </recommendedName>
</protein>
<evidence type="ECO:0000313" key="6">
    <source>
        <dbReference type="EnsemblMetazoa" id="SCAU009306-PA"/>
    </source>
</evidence>
<dbReference type="OrthoDB" id="671595at2759"/>
<dbReference type="InterPro" id="IPR042185">
    <property type="entry name" value="Serpin_sf_2"/>
</dbReference>
<keyword evidence="7" id="KW-1185">Reference proteome</keyword>
<feature type="domain" description="Serpin" evidence="5">
    <location>
        <begin position="1"/>
        <end position="238"/>
    </location>
</feature>